<dbReference type="VEuPathDB" id="VectorBase:SSCA005028"/>
<protein>
    <submittedName>
        <fullName evidence="1">Uncharacterized protein</fullName>
    </submittedName>
</protein>
<dbReference type="AlphaFoldDB" id="A0A132AID3"/>
<evidence type="ECO:0000313" key="2">
    <source>
        <dbReference type="Proteomes" id="UP000616769"/>
    </source>
</evidence>
<accession>A0A132AID3</accession>
<gene>
    <name evidence="1" type="ORF">QR98_0091270</name>
</gene>
<reference evidence="1 2" key="1">
    <citation type="journal article" date="2015" name="Parasit. Vectors">
        <title>Draft genome of the scabies mite.</title>
        <authorList>
            <person name="Rider S.D.Jr."/>
            <person name="Morgan M.S."/>
            <person name="Arlian L.G."/>
        </authorList>
    </citation>
    <scope>NUCLEOTIDE SEQUENCE [LARGE SCALE GENOMIC DNA]</scope>
    <source>
        <strain evidence="1">Arlian Lab</strain>
    </source>
</reference>
<proteinExistence type="predicted"/>
<comment type="caution">
    <text evidence="1">The sequence shown here is derived from an EMBL/GenBank/DDBJ whole genome shotgun (WGS) entry which is preliminary data.</text>
</comment>
<dbReference type="Proteomes" id="UP000616769">
    <property type="component" value="Unassembled WGS sequence"/>
</dbReference>
<evidence type="ECO:0000313" key="1">
    <source>
        <dbReference type="EMBL" id="KPM10569.1"/>
    </source>
</evidence>
<organism evidence="1 2">
    <name type="scientific">Sarcoptes scabiei</name>
    <name type="common">Itch mite</name>
    <name type="synonym">Acarus scabiei</name>
    <dbReference type="NCBI Taxonomy" id="52283"/>
    <lineage>
        <taxon>Eukaryota</taxon>
        <taxon>Metazoa</taxon>
        <taxon>Ecdysozoa</taxon>
        <taxon>Arthropoda</taxon>
        <taxon>Chelicerata</taxon>
        <taxon>Arachnida</taxon>
        <taxon>Acari</taxon>
        <taxon>Acariformes</taxon>
        <taxon>Sarcoptiformes</taxon>
        <taxon>Astigmata</taxon>
        <taxon>Psoroptidia</taxon>
        <taxon>Sarcoptoidea</taxon>
        <taxon>Sarcoptidae</taxon>
        <taxon>Sarcoptinae</taxon>
        <taxon>Sarcoptes</taxon>
    </lineage>
</organism>
<dbReference type="EMBL" id="JXLN01015439">
    <property type="protein sequence ID" value="KPM10569.1"/>
    <property type="molecule type" value="Genomic_DNA"/>
</dbReference>
<name>A0A132AID3_SARSC</name>
<sequence length="73" mass="8430">MSNESLDRLRLRASFLVFLWKKNKIKNKISLLGNDRNLSTDDWQWLAPVFRSIYDAVAGDDDDDDGSPLTSER</sequence>